<evidence type="ECO:0000256" key="1">
    <source>
        <dbReference type="ARBA" id="ARBA00023125"/>
    </source>
</evidence>
<dbReference type="PANTHER" id="PTHR46558">
    <property type="entry name" value="TRACRIPTIONAL REGULATORY PROTEIN-RELATED-RELATED"/>
    <property type="match status" value="1"/>
</dbReference>
<feature type="domain" description="HTH cro/C1-type" evidence="2">
    <location>
        <begin position="11"/>
        <end position="64"/>
    </location>
</feature>
<dbReference type="Gene3D" id="1.10.260.40">
    <property type="entry name" value="lambda repressor-like DNA-binding domains"/>
    <property type="match status" value="1"/>
</dbReference>
<keyword evidence="4" id="KW-1185">Reference proteome</keyword>
<reference evidence="4" key="1">
    <citation type="submission" date="2023-07" db="EMBL/GenBank/DDBJ databases">
        <title>Functional and genomic diversity of the sorghum phyllosphere microbiome.</title>
        <authorList>
            <person name="Shade A."/>
        </authorList>
    </citation>
    <scope>NUCLEOTIDE SEQUENCE [LARGE SCALE GENOMIC DNA]</scope>
    <source>
        <strain evidence="4">SORGH_AS_0422</strain>
    </source>
</reference>
<dbReference type="PANTHER" id="PTHR46558:SF4">
    <property type="entry name" value="DNA-BIDING PHAGE PROTEIN"/>
    <property type="match status" value="1"/>
</dbReference>
<dbReference type="InterPro" id="IPR010982">
    <property type="entry name" value="Lambda_DNA-bd_dom_sf"/>
</dbReference>
<name>A0ABU3GYN9_9SPHI</name>
<sequence>MAETLHIGRKIARIREIKGIKQEALAMELGVSQQTISNIEKSEKLEDEVLEKIAKYLGVTSEAIKNFSDEAVVNYFNTFNDSSVNHGAFGNYHCTFNPIDKIVELYNEKVVLLERLLQAEKEKNDLLKGKNE</sequence>
<gene>
    <name evidence="3" type="ORF">QE417_002862</name>
</gene>
<comment type="caution">
    <text evidence="3">The sequence shown here is derived from an EMBL/GenBank/DDBJ whole genome shotgun (WGS) entry which is preliminary data.</text>
</comment>
<protein>
    <submittedName>
        <fullName evidence="3">Transcriptional regulator with XRE-family HTH domain</fullName>
    </submittedName>
</protein>
<evidence type="ECO:0000313" key="3">
    <source>
        <dbReference type="EMBL" id="MDT3403790.1"/>
    </source>
</evidence>
<dbReference type="InterPro" id="IPR001387">
    <property type="entry name" value="Cro/C1-type_HTH"/>
</dbReference>
<dbReference type="Proteomes" id="UP001258315">
    <property type="component" value="Unassembled WGS sequence"/>
</dbReference>
<dbReference type="EMBL" id="JAVLVU010000001">
    <property type="protein sequence ID" value="MDT3403790.1"/>
    <property type="molecule type" value="Genomic_DNA"/>
</dbReference>
<keyword evidence="1" id="KW-0238">DNA-binding</keyword>
<dbReference type="CDD" id="cd00093">
    <property type="entry name" value="HTH_XRE"/>
    <property type="match status" value="1"/>
</dbReference>
<accession>A0ABU3GYN9</accession>
<dbReference type="SUPFAM" id="SSF47413">
    <property type="entry name" value="lambda repressor-like DNA-binding domains"/>
    <property type="match status" value="1"/>
</dbReference>
<dbReference type="PROSITE" id="PS50943">
    <property type="entry name" value="HTH_CROC1"/>
    <property type="match status" value="1"/>
</dbReference>
<evidence type="ECO:0000313" key="4">
    <source>
        <dbReference type="Proteomes" id="UP001258315"/>
    </source>
</evidence>
<dbReference type="Pfam" id="PF01381">
    <property type="entry name" value="HTH_3"/>
    <property type="match status" value="1"/>
</dbReference>
<evidence type="ECO:0000259" key="2">
    <source>
        <dbReference type="PROSITE" id="PS50943"/>
    </source>
</evidence>
<proteinExistence type="predicted"/>
<dbReference type="SMART" id="SM00530">
    <property type="entry name" value="HTH_XRE"/>
    <property type="match status" value="1"/>
</dbReference>
<organism evidence="3 4">
    <name type="scientific">Mucilaginibacter terrae</name>
    <dbReference type="NCBI Taxonomy" id="1955052"/>
    <lineage>
        <taxon>Bacteria</taxon>
        <taxon>Pseudomonadati</taxon>
        <taxon>Bacteroidota</taxon>
        <taxon>Sphingobacteriia</taxon>
        <taxon>Sphingobacteriales</taxon>
        <taxon>Sphingobacteriaceae</taxon>
        <taxon>Mucilaginibacter</taxon>
    </lineage>
</organism>
<dbReference type="RefSeq" id="WP_311951093.1">
    <property type="nucleotide sequence ID" value="NZ_JAVLVU010000001.1"/>
</dbReference>